<keyword evidence="5" id="KW-1185">Reference proteome</keyword>
<reference evidence="2" key="1">
    <citation type="submission" date="2022-06" db="EMBL/GenBank/DDBJ databases">
        <title>Physiological and biochemical characterization and genomic elucidation of a strain of the genus Ensifer adhaerens M8 that combines arsenic oxidation and chromium reduction.</title>
        <authorList>
            <person name="Li X."/>
            <person name="Yu c."/>
        </authorList>
    </citation>
    <scope>NUCLEOTIDE SEQUENCE</scope>
    <source>
        <strain evidence="2">M8</strain>
        <plasmid evidence="2">pA</plasmid>
    </source>
</reference>
<dbReference type="EMBL" id="CP121309">
    <property type="protein sequence ID" value="WFP93687.1"/>
    <property type="molecule type" value="Genomic_DNA"/>
</dbReference>
<organism evidence="2 4">
    <name type="scientific">Ensifer adhaerens</name>
    <name type="common">Sinorhizobium morelense</name>
    <dbReference type="NCBI Taxonomy" id="106592"/>
    <lineage>
        <taxon>Bacteria</taxon>
        <taxon>Pseudomonadati</taxon>
        <taxon>Pseudomonadota</taxon>
        <taxon>Alphaproteobacteria</taxon>
        <taxon>Hyphomicrobiales</taxon>
        <taxon>Rhizobiaceae</taxon>
        <taxon>Sinorhizobium/Ensifer group</taxon>
        <taxon>Ensifer</taxon>
    </lineage>
</organism>
<keyword evidence="1" id="KW-1133">Transmembrane helix</keyword>
<evidence type="ECO:0000313" key="5">
    <source>
        <dbReference type="Proteomes" id="UP001214094"/>
    </source>
</evidence>
<dbReference type="EMBL" id="CP098808">
    <property type="protein sequence ID" value="USJ26299.1"/>
    <property type="molecule type" value="Genomic_DNA"/>
</dbReference>
<feature type="transmembrane region" description="Helical" evidence="1">
    <location>
        <begin position="45"/>
        <end position="65"/>
    </location>
</feature>
<feature type="transmembrane region" description="Helical" evidence="1">
    <location>
        <begin position="85"/>
        <end position="106"/>
    </location>
</feature>
<keyword evidence="1" id="KW-0812">Transmembrane</keyword>
<protein>
    <submittedName>
        <fullName evidence="2">SxtJ family membrane protein</fullName>
    </submittedName>
</protein>
<evidence type="ECO:0000313" key="2">
    <source>
        <dbReference type="EMBL" id="USJ26299.1"/>
    </source>
</evidence>
<keyword evidence="1" id="KW-0472">Membrane</keyword>
<dbReference type="GeneID" id="29521736"/>
<name>A0A9Q8YEN6_ENSAD</name>
<geneLocation type="plasmid" evidence="2 4">
    <name>pA</name>
</geneLocation>
<reference evidence="3 5" key="2">
    <citation type="submission" date="2023-03" db="EMBL/GenBank/DDBJ databases">
        <title>Comparative genome and transcriptome analysis combination mining strategies for increasing vitamin B12 production of Ensifer adhaerens strain.</title>
        <authorList>
            <person name="Yongheng L."/>
        </authorList>
    </citation>
    <scope>NUCLEOTIDE SEQUENCE [LARGE SCALE GENOMIC DNA]</scope>
    <source>
        <strain evidence="3 5">Casida A-T305</strain>
        <plasmid evidence="3 5">unnamedA</plasmid>
    </source>
</reference>
<dbReference type="Proteomes" id="UP001055460">
    <property type="component" value="Plasmid pA"/>
</dbReference>
<keyword evidence="2" id="KW-0614">Plasmid</keyword>
<feature type="transmembrane region" description="Helical" evidence="1">
    <location>
        <begin position="20"/>
        <end position="38"/>
    </location>
</feature>
<evidence type="ECO:0000313" key="3">
    <source>
        <dbReference type="EMBL" id="WFP93687.1"/>
    </source>
</evidence>
<sequence>MSISHGPLNEKPPEGPSNRSFGYTVGGILTLIALVKWWRASEITTVTAVLALIGVVLVVLALIAPSTLTRANHLWMRLGLVLFKIVNPVVMFLIYVTTFVPIGIYLRLRGNDALTEQFDKNAKTYWIDKPQGEAAQATMKNQF</sequence>
<evidence type="ECO:0000256" key="1">
    <source>
        <dbReference type="SAM" id="Phobius"/>
    </source>
</evidence>
<evidence type="ECO:0000313" key="4">
    <source>
        <dbReference type="Proteomes" id="UP001055460"/>
    </source>
</evidence>
<dbReference type="Proteomes" id="UP001214094">
    <property type="component" value="Plasmid unnamedA"/>
</dbReference>
<dbReference type="AlphaFoldDB" id="A0A9Q8YEN6"/>
<dbReference type="RefSeq" id="WP_034789693.1">
    <property type="nucleotide sequence ID" value="NZ_CAXURO020000002.1"/>
</dbReference>
<gene>
    <name evidence="2" type="ORF">NE863_20240</name>
    <name evidence="3" type="ORF">P4B07_20835</name>
</gene>
<dbReference type="OrthoDB" id="7375605at2"/>
<accession>A0A9Q8YEN6</accession>
<proteinExistence type="predicted"/>
<geneLocation type="plasmid" evidence="3 5">
    <name>unnamedA</name>
</geneLocation>
<dbReference type="InterPro" id="IPR045781">
    <property type="entry name" value="SxtJ"/>
</dbReference>
<dbReference type="KEGG" id="eah:FA04_20560"/>
<dbReference type="Pfam" id="PF19588">
    <property type="entry name" value="SxtJ"/>
    <property type="match status" value="1"/>
</dbReference>